<evidence type="ECO:0000256" key="2">
    <source>
        <dbReference type="ARBA" id="ARBA00022527"/>
    </source>
</evidence>
<feature type="binding site" evidence="9">
    <location>
        <position position="76"/>
    </location>
    <ligand>
        <name>ATP</name>
        <dbReference type="ChEBI" id="CHEBI:30616"/>
    </ligand>
</feature>
<feature type="domain" description="Protein kinase" evidence="10">
    <location>
        <begin position="44"/>
        <end position="347"/>
    </location>
</feature>
<dbReference type="Gene3D" id="1.10.510.10">
    <property type="entry name" value="Transferase(Phosphotransferase) domain 1"/>
    <property type="match status" value="1"/>
</dbReference>
<keyword evidence="3" id="KW-0808">Transferase</keyword>
<evidence type="ECO:0000313" key="12">
    <source>
        <dbReference type="Proteomes" id="UP000567179"/>
    </source>
</evidence>
<evidence type="ECO:0000259" key="10">
    <source>
        <dbReference type="PROSITE" id="PS50011"/>
    </source>
</evidence>
<reference evidence="11 12" key="1">
    <citation type="journal article" date="2020" name="ISME J.">
        <title>Uncovering the hidden diversity of litter-decomposition mechanisms in mushroom-forming fungi.</title>
        <authorList>
            <person name="Floudas D."/>
            <person name="Bentzer J."/>
            <person name="Ahren D."/>
            <person name="Johansson T."/>
            <person name="Persson P."/>
            <person name="Tunlid A."/>
        </authorList>
    </citation>
    <scope>NUCLEOTIDE SEQUENCE [LARGE SCALE GENOMIC DNA]</scope>
    <source>
        <strain evidence="11 12">CBS 101986</strain>
    </source>
</reference>
<dbReference type="GO" id="GO:0000245">
    <property type="term" value="P:spliceosomal complex assembly"/>
    <property type="evidence" value="ECO:0007669"/>
    <property type="project" value="TreeGrafter"/>
</dbReference>
<evidence type="ECO:0000256" key="4">
    <source>
        <dbReference type="ARBA" id="ARBA00022741"/>
    </source>
</evidence>
<gene>
    <name evidence="11" type="ORF">D9619_013592</name>
</gene>
<keyword evidence="12" id="KW-1185">Reference proteome</keyword>
<comment type="catalytic activity">
    <reaction evidence="8">
        <text>L-seryl-[protein] + ATP = O-phospho-L-seryl-[protein] + ADP + H(+)</text>
        <dbReference type="Rhea" id="RHEA:17989"/>
        <dbReference type="Rhea" id="RHEA-COMP:9863"/>
        <dbReference type="Rhea" id="RHEA-COMP:11604"/>
        <dbReference type="ChEBI" id="CHEBI:15378"/>
        <dbReference type="ChEBI" id="CHEBI:29999"/>
        <dbReference type="ChEBI" id="CHEBI:30616"/>
        <dbReference type="ChEBI" id="CHEBI:83421"/>
        <dbReference type="ChEBI" id="CHEBI:456216"/>
        <dbReference type="EC" id="2.7.11.1"/>
    </reaction>
</comment>
<dbReference type="Proteomes" id="UP000567179">
    <property type="component" value="Unassembled WGS sequence"/>
</dbReference>
<keyword evidence="6 9" id="KW-0067">ATP-binding</keyword>
<dbReference type="InterPro" id="IPR000719">
    <property type="entry name" value="Prot_kinase_dom"/>
</dbReference>
<dbReference type="AlphaFoldDB" id="A0A8H5AQ14"/>
<dbReference type="Pfam" id="PF00069">
    <property type="entry name" value="Pkinase"/>
    <property type="match status" value="1"/>
</dbReference>
<name>A0A8H5AQ14_9AGAR</name>
<evidence type="ECO:0000256" key="8">
    <source>
        <dbReference type="ARBA" id="ARBA00048679"/>
    </source>
</evidence>
<protein>
    <recommendedName>
        <fullName evidence="1">non-specific serine/threonine protein kinase</fullName>
        <ecNumber evidence="1">2.7.11.1</ecNumber>
    </recommendedName>
</protein>
<dbReference type="InterPro" id="IPR051334">
    <property type="entry name" value="SRPK"/>
</dbReference>
<dbReference type="PANTHER" id="PTHR47634">
    <property type="entry name" value="PROTEIN KINASE DOMAIN-CONTAINING PROTEIN-RELATED"/>
    <property type="match status" value="1"/>
</dbReference>
<sequence length="347" mass="38615">MDDFVYTPDSLTVYVEELYRYTPGGYHPVILGDVMNPPSGATSYRILHKLGHGTFSTVWLADHNRSDTTPTYVAMKVSTADGVSSNEADLLRSVPSSHIAPVFDSFELAGPNGQHHVIVTEVLLSFVDFPSVPRPARTTKRFIWEIVKAVEQLHKAGLIHGDLHLRNVGVTLPRIQTIDISDLAYELDTPVVTPVVLNDMRMSRTSVPAYITAPCTGLKNLYKNSDGDDLQRHAKLFDFGSVRKEGDATKGLFCTRISRSPELVYAIDIDKHENPLVERPSDIWALRNIGEADAFITAWGLDGSLRRYFRLYQADRSCFLEAFSSQKSHPLPGTPRPIGTNLPSHLN</sequence>
<evidence type="ECO:0000256" key="1">
    <source>
        <dbReference type="ARBA" id="ARBA00012513"/>
    </source>
</evidence>
<keyword evidence="4 9" id="KW-0547">Nucleotide-binding</keyword>
<dbReference type="GO" id="GO:0005524">
    <property type="term" value="F:ATP binding"/>
    <property type="evidence" value="ECO:0007669"/>
    <property type="project" value="UniProtKB-UniRule"/>
</dbReference>
<evidence type="ECO:0000313" key="11">
    <source>
        <dbReference type="EMBL" id="KAF5309033.1"/>
    </source>
</evidence>
<evidence type="ECO:0000256" key="7">
    <source>
        <dbReference type="ARBA" id="ARBA00047899"/>
    </source>
</evidence>
<dbReference type="Gene3D" id="3.30.200.20">
    <property type="entry name" value="Phosphorylase Kinase, domain 1"/>
    <property type="match status" value="1"/>
</dbReference>
<dbReference type="PROSITE" id="PS00107">
    <property type="entry name" value="PROTEIN_KINASE_ATP"/>
    <property type="match status" value="1"/>
</dbReference>
<dbReference type="GO" id="GO:0050684">
    <property type="term" value="P:regulation of mRNA processing"/>
    <property type="evidence" value="ECO:0007669"/>
    <property type="project" value="TreeGrafter"/>
</dbReference>
<dbReference type="GO" id="GO:0004674">
    <property type="term" value="F:protein serine/threonine kinase activity"/>
    <property type="evidence" value="ECO:0007669"/>
    <property type="project" value="UniProtKB-KW"/>
</dbReference>
<dbReference type="PANTHER" id="PTHR47634:SF9">
    <property type="entry name" value="PROTEIN KINASE DOMAIN-CONTAINING PROTEIN-RELATED"/>
    <property type="match status" value="1"/>
</dbReference>
<proteinExistence type="predicted"/>
<organism evidence="11 12">
    <name type="scientific">Psilocybe cf. subviscida</name>
    <dbReference type="NCBI Taxonomy" id="2480587"/>
    <lineage>
        <taxon>Eukaryota</taxon>
        <taxon>Fungi</taxon>
        <taxon>Dikarya</taxon>
        <taxon>Basidiomycota</taxon>
        <taxon>Agaricomycotina</taxon>
        <taxon>Agaricomycetes</taxon>
        <taxon>Agaricomycetidae</taxon>
        <taxon>Agaricales</taxon>
        <taxon>Agaricineae</taxon>
        <taxon>Strophariaceae</taxon>
        <taxon>Psilocybe</taxon>
    </lineage>
</organism>
<dbReference type="SUPFAM" id="SSF56112">
    <property type="entry name" value="Protein kinase-like (PK-like)"/>
    <property type="match status" value="1"/>
</dbReference>
<comment type="caution">
    <text evidence="11">The sequence shown here is derived from an EMBL/GenBank/DDBJ whole genome shotgun (WGS) entry which is preliminary data.</text>
</comment>
<keyword evidence="5" id="KW-0418">Kinase</keyword>
<evidence type="ECO:0000256" key="5">
    <source>
        <dbReference type="ARBA" id="ARBA00022777"/>
    </source>
</evidence>
<dbReference type="OrthoDB" id="5979581at2759"/>
<comment type="catalytic activity">
    <reaction evidence="7">
        <text>L-threonyl-[protein] + ATP = O-phospho-L-threonyl-[protein] + ADP + H(+)</text>
        <dbReference type="Rhea" id="RHEA:46608"/>
        <dbReference type="Rhea" id="RHEA-COMP:11060"/>
        <dbReference type="Rhea" id="RHEA-COMP:11605"/>
        <dbReference type="ChEBI" id="CHEBI:15378"/>
        <dbReference type="ChEBI" id="CHEBI:30013"/>
        <dbReference type="ChEBI" id="CHEBI:30616"/>
        <dbReference type="ChEBI" id="CHEBI:61977"/>
        <dbReference type="ChEBI" id="CHEBI:456216"/>
        <dbReference type="EC" id="2.7.11.1"/>
    </reaction>
</comment>
<accession>A0A8H5AQ14</accession>
<dbReference type="InterPro" id="IPR017441">
    <property type="entry name" value="Protein_kinase_ATP_BS"/>
</dbReference>
<evidence type="ECO:0000256" key="6">
    <source>
        <dbReference type="ARBA" id="ARBA00022840"/>
    </source>
</evidence>
<evidence type="ECO:0000256" key="9">
    <source>
        <dbReference type="PROSITE-ProRule" id="PRU10141"/>
    </source>
</evidence>
<dbReference type="PROSITE" id="PS50011">
    <property type="entry name" value="PROTEIN_KINASE_DOM"/>
    <property type="match status" value="1"/>
</dbReference>
<dbReference type="SMART" id="SM00220">
    <property type="entry name" value="S_TKc"/>
    <property type="match status" value="1"/>
</dbReference>
<keyword evidence="2" id="KW-0723">Serine/threonine-protein kinase</keyword>
<dbReference type="EC" id="2.7.11.1" evidence="1"/>
<dbReference type="EMBL" id="JAACJJ010000062">
    <property type="protein sequence ID" value="KAF5309033.1"/>
    <property type="molecule type" value="Genomic_DNA"/>
</dbReference>
<evidence type="ECO:0000256" key="3">
    <source>
        <dbReference type="ARBA" id="ARBA00022679"/>
    </source>
</evidence>
<dbReference type="InterPro" id="IPR011009">
    <property type="entry name" value="Kinase-like_dom_sf"/>
</dbReference>